<dbReference type="AlphaFoldDB" id="A0A0C3NF06"/>
<keyword evidence="3" id="KW-1185">Reference proteome</keyword>
<evidence type="ECO:0000256" key="1">
    <source>
        <dbReference type="SAM" id="MobiDB-lite"/>
    </source>
</evidence>
<organism evidence="2 3">
    <name type="scientific">Pisolithus tinctorius Marx 270</name>
    <dbReference type="NCBI Taxonomy" id="870435"/>
    <lineage>
        <taxon>Eukaryota</taxon>
        <taxon>Fungi</taxon>
        <taxon>Dikarya</taxon>
        <taxon>Basidiomycota</taxon>
        <taxon>Agaricomycotina</taxon>
        <taxon>Agaricomycetes</taxon>
        <taxon>Agaricomycetidae</taxon>
        <taxon>Boletales</taxon>
        <taxon>Sclerodermatineae</taxon>
        <taxon>Pisolithaceae</taxon>
        <taxon>Pisolithus</taxon>
    </lineage>
</organism>
<gene>
    <name evidence="2" type="ORF">M404DRAFT_1008597</name>
</gene>
<protein>
    <submittedName>
        <fullName evidence="2">Uncharacterized protein</fullName>
    </submittedName>
</protein>
<dbReference type="Proteomes" id="UP000054217">
    <property type="component" value="Unassembled WGS sequence"/>
</dbReference>
<dbReference type="EMBL" id="KN832114">
    <property type="protein sequence ID" value="KIN94098.1"/>
    <property type="molecule type" value="Genomic_DNA"/>
</dbReference>
<evidence type="ECO:0000313" key="2">
    <source>
        <dbReference type="EMBL" id="KIN94098.1"/>
    </source>
</evidence>
<dbReference type="InParanoid" id="A0A0C3NF06"/>
<name>A0A0C3NF06_PISTI</name>
<feature type="region of interest" description="Disordered" evidence="1">
    <location>
        <begin position="1"/>
        <end position="26"/>
    </location>
</feature>
<sequence length="52" mass="5411">MADAFHQPTSPLRALSSPKSSTMGNAMAGVAGSTRFISRSTCTKLANPTSRI</sequence>
<proteinExistence type="predicted"/>
<evidence type="ECO:0000313" key="3">
    <source>
        <dbReference type="Proteomes" id="UP000054217"/>
    </source>
</evidence>
<accession>A0A0C3NF06</accession>
<reference evidence="2 3" key="1">
    <citation type="submission" date="2014-04" db="EMBL/GenBank/DDBJ databases">
        <authorList>
            <consortium name="DOE Joint Genome Institute"/>
            <person name="Kuo A."/>
            <person name="Kohler A."/>
            <person name="Costa M.D."/>
            <person name="Nagy L.G."/>
            <person name="Floudas D."/>
            <person name="Copeland A."/>
            <person name="Barry K.W."/>
            <person name="Cichocki N."/>
            <person name="Veneault-Fourrey C."/>
            <person name="LaButti K."/>
            <person name="Lindquist E.A."/>
            <person name="Lipzen A."/>
            <person name="Lundell T."/>
            <person name="Morin E."/>
            <person name="Murat C."/>
            <person name="Sun H."/>
            <person name="Tunlid A."/>
            <person name="Henrissat B."/>
            <person name="Grigoriev I.V."/>
            <person name="Hibbett D.S."/>
            <person name="Martin F."/>
            <person name="Nordberg H.P."/>
            <person name="Cantor M.N."/>
            <person name="Hua S.X."/>
        </authorList>
    </citation>
    <scope>NUCLEOTIDE SEQUENCE [LARGE SCALE GENOMIC DNA]</scope>
    <source>
        <strain evidence="2 3">Marx 270</strain>
    </source>
</reference>
<reference evidence="3" key="2">
    <citation type="submission" date="2015-01" db="EMBL/GenBank/DDBJ databases">
        <title>Evolutionary Origins and Diversification of the Mycorrhizal Mutualists.</title>
        <authorList>
            <consortium name="DOE Joint Genome Institute"/>
            <consortium name="Mycorrhizal Genomics Consortium"/>
            <person name="Kohler A."/>
            <person name="Kuo A."/>
            <person name="Nagy L.G."/>
            <person name="Floudas D."/>
            <person name="Copeland A."/>
            <person name="Barry K.W."/>
            <person name="Cichocki N."/>
            <person name="Veneault-Fourrey C."/>
            <person name="LaButti K."/>
            <person name="Lindquist E.A."/>
            <person name="Lipzen A."/>
            <person name="Lundell T."/>
            <person name="Morin E."/>
            <person name="Murat C."/>
            <person name="Riley R."/>
            <person name="Ohm R."/>
            <person name="Sun H."/>
            <person name="Tunlid A."/>
            <person name="Henrissat B."/>
            <person name="Grigoriev I.V."/>
            <person name="Hibbett D.S."/>
            <person name="Martin F."/>
        </authorList>
    </citation>
    <scope>NUCLEOTIDE SEQUENCE [LARGE SCALE GENOMIC DNA]</scope>
    <source>
        <strain evidence="3">Marx 270</strain>
    </source>
</reference>
<dbReference type="HOGENOM" id="CLU_3088200_0_0_1"/>